<dbReference type="EMBL" id="MN642089">
    <property type="protein sequence ID" value="QGH72098.1"/>
    <property type="molecule type" value="Genomic_DNA"/>
</dbReference>
<keyword evidence="2" id="KW-1185">Reference proteome</keyword>
<gene>
    <name evidence="1" type="ORF">N1M2_235</name>
</gene>
<protein>
    <submittedName>
        <fullName evidence="1">Uncharacterized protein</fullName>
    </submittedName>
</protein>
<dbReference type="Proteomes" id="UP000464669">
    <property type="component" value="Segment"/>
</dbReference>
<evidence type="ECO:0000313" key="2">
    <source>
        <dbReference type="Proteomes" id="UP000464669"/>
    </source>
</evidence>
<accession>A0A6B7ZF87</accession>
<evidence type="ECO:0000313" key="1">
    <source>
        <dbReference type="EMBL" id="QGH72098.1"/>
    </source>
</evidence>
<sequence length="133" mass="15640">MLAITVPMEFYSQLSLMQITAMDKMRNKESPSMHFKRSRAELKGLGMYINRNPNAIPIEFAYFKVNVLSNNKNGLAFVLSTKWGGNELLINQDNKHLVTKWFTAAYKPTNMTEWRRYYGNNWRQPIRPVHRVL</sequence>
<name>A0A6B7ZF87_9CAUD</name>
<organism evidence="1 2">
    <name type="scientific">Klebsiella phage N1M2</name>
    <dbReference type="NCBI Taxonomy" id="2664939"/>
    <lineage>
        <taxon>Viruses</taxon>
        <taxon>Duplodnaviria</taxon>
        <taxon>Heunggongvirae</taxon>
        <taxon>Uroviricota</taxon>
        <taxon>Caudoviricetes</taxon>
        <taxon>Chimalliviridae</taxon>
        <taxon>Nimduovirus</taxon>
        <taxon>Nimduovirus N1M2</taxon>
    </lineage>
</organism>
<proteinExistence type="predicted"/>
<reference evidence="1 2" key="1">
    <citation type="submission" date="2019-11" db="EMBL/GenBank/DDBJ databases">
        <authorList>
            <person name="Lewis R."/>
            <person name="Clooney A.G."/>
            <person name="Stockdale S.R."/>
            <person name="Buttimer C."/>
            <person name="Draper L.A."/>
            <person name="Ross R.P."/>
            <person name="Hill C."/>
        </authorList>
    </citation>
    <scope>NUCLEOTIDE SEQUENCE [LARGE SCALE GENOMIC DNA]</scope>
</reference>